<evidence type="ECO:0000313" key="13">
    <source>
        <dbReference type="EMBL" id="EAQ99286.1"/>
    </source>
</evidence>
<gene>
    <name evidence="11" type="primary">hisC</name>
    <name evidence="13" type="ORF">KT71_16491</name>
</gene>
<dbReference type="GO" id="GO:0000105">
    <property type="term" value="P:L-histidine biosynthetic process"/>
    <property type="evidence" value="ECO:0007669"/>
    <property type="project" value="UniProtKB-UniRule"/>
</dbReference>
<dbReference type="InterPro" id="IPR005861">
    <property type="entry name" value="HisP_aminotrans"/>
</dbReference>
<proteinExistence type="inferred from homology"/>
<dbReference type="InterPro" id="IPR004839">
    <property type="entry name" value="Aminotransferase_I/II_large"/>
</dbReference>
<dbReference type="Proteomes" id="UP000019205">
    <property type="component" value="Chromosome"/>
</dbReference>
<evidence type="ECO:0000256" key="9">
    <source>
        <dbReference type="ARBA" id="ARBA00023102"/>
    </source>
</evidence>
<protein>
    <recommendedName>
        <fullName evidence="11">Histidinol-phosphate aminotransferase</fullName>
        <ecNumber evidence="11">2.6.1.9</ecNumber>
    </recommendedName>
    <alternativeName>
        <fullName evidence="11">Imidazole acetol-phosphate transaminase</fullName>
    </alternativeName>
</protein>
<dbReference type="Pfam" id="PF00155">
    <property type="entry name" value="Aminotran_1_2"/>
    <property type="match status" value="1"/>
</dbReference>
<dbReference type="PANTHER" id="PTHR42885:SF2">
    <property type="entry name" value="HISTIDINOL-PHOSPHATE AMINOTRANSFERASE"/>
    <property type="match status" value="1"/>
</dbReference>
<accession>A4A3L3</accession>
<evidence type="ECO:0000256" key="3">
    <source>
        <dbReference type="ARBA" id="ARBA00007970"/>
    </source>
</evidence>
<keyword evidence="5 11" id="KW-0032">Aminotransferase</keyword>
<dbReference type="EC" id="2.6.1.9" evidence="11"/>
<evidence type="ECO:0000256" key="10">
    <source>
        <dbReference type="ARBA" id="ARBA00047481"/>
    </source>
</evidence>
<comment type="catalytic activity">
    <reaction evidence="10 11">
        <text>L-histidinol phosphate + 2-oxoglutarate = 3-(imidazol-4-yl)-2-oxopropyl phosphate + L-glutamate</text>
        <dbReference type="Rhea" id="RHEA:23744"/>
        <dbReference type="ChEBI" id="CHEBI:16810"/>
        <dbReference type="ChEBI" id="CHEBI:29985"/>
        <dbReference type="ChEBI" id="CHEBI:57766"/>
        <dbReference type="ChEBI" id="CHEBI:57980"/>
        <dbReference type="EC" id="2.6.1.9"/>
    </reaction>
</comment>
<evidence type="ECO:0000313" key="14">
    <source>
        <dbReference type="Proteomes" id="UP000019205"/>
    </source>
</evidence>
<keyword evidence="6 11" id="KW-0028">Amino-acid biosynthesis</keyword>
<dbReference type="STRING" id="314285.KT71_16491"/>
<dbReference type="GO" id="GO:0004400">
    <property type="term" value="F:histidinol-phosphate transaminase activity"/>
    <property type="evidence" value="ECO:0007669"/>
    <property type="project" value="UniProtKB-UniRule"/>
</dbReference>
<dbReference type="NCBIfam" id="TIGR01141">
    <property type="entry name" value="hisC"/>
    <property type="match status" value="1"/>
</dbReference>
<feature type="modified residue" description="N6-(pyridoxal phosphate)lysine" evidence="11">
    <location>
        <position position="211"/>
    </location>
</feature>
<dbReference type="eggNOG" id="COG0079">
    <property type="taxonomic scope" value="Bacteria"/>
</dbReference>
<evidence type="ECO:0000256" key="6">
    <source>
        <dbReference type="ARBA" id="ARBA00022605"/>
    </source>
</evidence>
<reference evidence="13 14" key="2">
    <citation type="journal article" date="2009" name="PLoS ONE">
        <title>The photosynthetic apparatus and its regulation in the aerobic gammaproteobacterium Congregibacter litoralis gen. nov., sp. nov.</title>
        <authorList>
            <person name="Spring S."/>
            <person name="Lunsdorf H."/>
            <person name="Fuchs B.M."/>
            <person name="Tindall B.J."/>
        </authorList>
    </citation>
    <scope>NUCLEOTIDE SEQUENCE [LARGE SCALE GENOMIC DNA]</scope>
    <source>
        <strain evidence="13">KT71</strain>
    </source>
</reference>
<dbReference type="PROSITE" id="PS00599">
    <property type="entry name" value="AA_TRANSFER_CLASS_2"/>
    <property type="match status" value="1"/>
</dbReference>
<evidence type="ECO:0000256" key="7">
    <source>
        <dbReference type="ARBA" id="ARBA00022679"/>
    </source>
</evidence>
<evidence type="ECO:0000259" key="12">
    <source>
        <dbReference type="Pfam" id="PF00155"/>
    </source>
</evidence>
<dbReference type="HAMAP" id="MF_01023">
    <property type="entry name" value="HisC_aminotrans_2"/>
    <property type="match status" value="1"/>
</dbReference>
<dbReference type="AlphaFoldDB" id="A4A3L3"/>
<dbReference type="GO" id="GO:0030170">
    <property type="term" value="F:pyridoxal phosphate binding"/>
    <property type="evidence" value="ECO:0007669"/>
    <property type="project" value="InterPro"/>
</dbReference>
<dbReference type="SUPFAM" id="SSF53383">
    <property type="entry name" value="PLP-dependent transferases"/>
    <property type="match status" value="1"/>
</dbReference>
<evidence type="ECO:0000256" key="5">
    <source>
        <dbReference type="ARBA" id="ARBA00022576"/>
    </source>
</evidence>
<comment type="subunit">
    <text evidence="4 11">Homodimer.</text>
</comment>
<comment type="similarity">
    <text evidence="3 11">Belongs to the class-II pyridoxal-phosphate-dependent aminotransferase family. Histidinol-phosphate aminotransferase subfamily.</text>
</comment>
<dbReference type="PANTHER" id="PTHR42885">
    <property type="entry name" value="HISTIDINOL-PHOSPHATE AMINOTRANSFERASE-RELATED"/>
    <property type="match status" value="1"/>
</dbReference>
<dbReference type="Gene3D" id="3.90.1150.10">
    <property type="entry name" value="Aspartate Aminotransferase, domain 1"/>
    <property type="match status" value="1"/>
</dbReference>
<dbReference type="HOGENOM" id="CLU_017584_3_0_6"/>
<dbReference type="OrthoDB" id="9809616at2"/>
<organism evidence="13 14">
    <name type="scientific">Congregibacter litoralis KT71</name>
    <dbReference type="NCBI Taxonomy" id="314285"/>
    <lineage>
        <taxon>Bacteria</taxon>
        <taxon>Pseudomonadati</taxon>
        <taxon>Pseudomonadota</taxon>
        <taxon>Gammaproteobacteria</taxon>
        <taxon>Cellvibrionales</taxon>
        <taxon>Halieaceae</taxon>
        <taxon>Congregibacter</taxon>
    </lineage>
</organism>
<dbReference type="EMBL" id="AAOA02000001">
    <property type="protein sequence ID" value="EAQ99286.1"/>
    <property type="molecule type" value="Genomic_DNA"/>
</dbReference>
<comment type="caution">
    <text evidence="13">The sequence shown here is derived from an EMBL/GenBank/DDBJ whole genome shotgun (WGS) entry which is preliminary data.</text>
</comment>
<dbReference type="InterPro" id="IPR015422">
    <property type="entry name" value="PyrdxlP-dep_Trfase_small"/>
</dbReference>
<evidence type="ECO:0000256" key="2">
    <source>
        <dbReference type="ARBA" id="ARBA00005011"/>
    </source>
</evidence>
<keyword evidence="7 11" id="KW-0808">Transferase</keyword>
<dbReference type="InterPro" id="IPR001917">
    <property type="entry name" value="Aminotrans_II_pyridoxalP_BS"/>
</dbReference>
<evidence type="ECO:0000256" key="11">
    <source>
        <dbReference type="HAMAP-Rule" id="MF_01023"/>
    </source>
</evidence>
<feature type="domain" description="Aminotransferase class I/classII large" evidence="12">
    <location>
        <begin position="26"/>
        <end position="348"/>
    </location>
</feature>
<name>A4A3L3_9GAMM</name>
<comment type="pathway">
    <text evidence="2 11">Amino-acid biosynthesis; L-histidine biosynthesis; L-histidine from 5-phospho-alpha-D-ribose 1-diphosphate: step 7/9.</text>
</comment>
<dbReference type="InterPro" id="IPR015424">
    <property type="entry name" value="PyrdxlP-dep_Trfase"/>
</dbReference>
<evidence type="ECO:0000256" key="1">
    <source>
        <dbReference type="ARBA" id="ARBA00001933"/>
    </source>
</evidence>
<sequence>MSRRFWSDLTTRLEPYTPGEQPQGDNLLKLNTNESPYPPSERVLEALGALTGDELLRYPDPEATALRQAAADFHGIAVNCVFAGNGSDEVLSHVFQGLLKHSRELLFPDISYSFYPVWCQLHGVPYRKVPLREDFSIHAEDYDSAAAAVIVPNPNAPTGLLAPLTVIRQFLESAPDRLLVVDEAYIDFGGESAVPLLSEYDNLLVVQTLSKSRALAGLRIGMAFGSPALIEGLERIKDSFNSYPLGVAAQRAGTEAYRDSDWFRQSCNAVMANRQSLTDALVALGFEVLPSAANFVFVKHSAVSGRFIFDALREEGVIIRRWDKPRIEDYLRITIGTEEQCQRLVETLGQVLTDL</sequence>
<dbReference type="CDD" id="cd00609">
    <property type="entry name" value="AAT_like"/>
    <property type="match status" value="1"/>
</dbReference>
<dbReference type="UniPathway" id="UPA00031">
    <property type="reaction ID" value="UER00012"/>
</dbReference>
<dbReference type="RefSeq" id="WP_008295731.1">
    <property type="nucleotide sequence ID" value="NZ_CM002299.1"/>
</dbReference>
<evidence type="ECO:0000256" key="4">
    <source>
        <dbReference type="ARBA" id="ARBA00011738"/>
    </source>
</evidence>
<dbReference type="InterPro" id="IPR015421">
    <property type="entry name" value="PyrdxlP-dep_Trfase_major"/>
</dbReference>
<evidence type="ECO:0000256" key="8">
    <source>
        <dbReference type="ARBA" id="ARBA00022898"/>
    </source>
</evidence>
<reference evidence="13 14" key="1">
    <citation type="journal article" date="2007" name="Proc. Natl. Acad. Sci. U.S.A.">
        <title>Characterization of a marine gammaproteobacterium capable of aerobic anoxygenic photosynthesis.</title>
        <authorList>
            <person name="Fuchs B.M."/>
            <person name="Spring S."/>
            <person name="Teeling H."/>
            <person name="Quast C."/>
            <person name="Wulf J."/>
            <person name="Schattenhofer M."/>
            <person name="Yan S."/>
            <person name="Ferriera S."/>
            <person name="Johnson J."/>
            <person name="Glockner F.O."/>
            <person name="Amann R."/>
        </authorList>
    </citation>
    <scope>NUCLEOTIDE SEQUENCE [LARGE SCALE GENOMIC DNA]</scope>
    <source>
        <strain evidence="13">KT71</strain>
    </source>
</reference>
<comment type="cofactor">
    <cofactor evidence="1 11">
        <name>pyridoxal 5'-phosphate</name>
        <dbReference type="ChEBI" id="CHEBI:597326"/>
    </cofactor>
</comment>
<keyword evidence="14" id="KW-1185">Reference proteome</keyword>
<keyword evidence="9 11" id="KW-0368">Histidine biosynthesis</keyword>
<keyword evidence="8 11" id="KW-0663">Pyridoxal phosphate</keyword>
<dbReference type="Gene3D" id="3.40.640.10">
    <property type="entry name" value="Type I PLP-dependent aspartate aminotransferase-like (Major domain)"/>
    <property type="match status" value="1"/>
</dbReference>